<protein>
    <submittedName>
        <fullName evidence="1">CIC11C00000000222</fullName>
    </submittedName>
</protein>
<reference evidence="1 2" key="1">
    <citation type="submission" date="2016-10" db="EMBL/GenBank/DDBJ databases">
        <authorList>
            <person name="de Groot N.N."/>
        </authorList>
    </citation>
    <scope>NUCLEOTIDE SEQUENCE [LARGE SCALE GENOMIC DNA]</scope>
    <source>
        <strain evidence="1 2">PYCC 4715</strain>
    </source>
</reference>
<organism evidence="1 2">
    <name type="scientific">Sungouiella intermedia</name>
    <dbReference type="NCBI Taxonomy" id="45354"/>
    <lineage>
        <taxon>Eukaryota</taxon>
        <taxon>Fungi</taxon>
        <taxon>Dikarya</taxon>
        <taxon>Ascomycota</taxon>
        <taxon>Saccharomycotina</taxon>
        <taxon>Pichiomycetes</taxon>
        <taxon>Metschnikowiaceae</taxon>
        <taxon>Sungouiella</taxon>
    </lineage>
</organism>
<sequence length="100" mass="11643">MGGGSEVRRSYSIFKSLVNSGNETEIRTSCVDLEHKWIQKQTRRDPTRLLTKHRGKTEKLEGFQGTELCRFNETTVTSYGSTRIWQPTRYLVTITEKEEE</sequence>
<name>A0A1L0BG61_9ASCO</name>
<proteinExistence type="predicted"/>
<gene>
    <name evidence="1" type="ORF">SAMEA4029009_CIC11G00000000222</name>
</gene>
<accession>A0A1L0BG61</accession>
<dbReference type="Proteomes" id="UP000182259">
    <property type="component" value="Chromosome I"/>
</dbReference>
<evidence type="ECO:0000313" key="2">
    <source>
        <dbReference type="Proteomes" id="UP000182259"/>
    </source>
</evidence>
<dbReference type="EMBL" id="LT635764">
    <property type="protein sequence ID" value="SGZ50401.1"/>
    <property type="molecule type" value="Genomic_DNA"/>
</dbReference>
<evidence type="ECO:0000313" key="1">
    <source>
        <dbReference type="EMBL" id="SGZ50401.1"/>
    </source>
</evidence>
<dbReference type="AlphaFoldDB" id="A0A1L0BG61"/>